<sequence length="324" mass="36121">MLVRFWGTRGSLPVAATATIVQDKVAQALLAASGRSFADLDEARSFARNELDFATSGTFGGATTCVEIEAGDPAAGDPFIICDMGSGLRGFGLDAMRRCSEGHARTYHFFMSHLHWDHIMGFPFFVPAFDPNAHIVIHSGHEDAETALRRQQEEISFPVSFDWLRARIEFVTLKPGETYRIGAVQVEVMEQHHSHSSFGYRFTDASGKVAVFSTDSEHKLEKMEGEADVAHFFREADLVICDTMYSLADSVSMKEDWGHSSNIVAIDLCHGGRAKRLALFHHEPVYSDADIARMHAESMRYEELTREHDPLEVLCAYDGLEVQL</sequence>
<evidence type="ECO:0000313" key="3">
    <source>
        <dbReference type="Proteomes" id="UP000248014"/>
    </source>
</evidence>
<name>A0A2V3VFY6_9SPHN</name>
<dbReference type="EMBL" id="QJJM01000001">
    <property type="protein sequence ID" value="PXW78955.1"/>
    <property type="molecule type" value="Genomic_DNA"/>
</dbReference>
<proteinExistence type="predicted"/>
<organism evidence="2 3">
    <name type="scientific">Blastomonas natatoria</name>
    <dbReference type="NCBI Taxonomy" id="34015"/>
    <lineage>
        <taxon>Bacteria</taxon>
        <taxon>Pseudomonadati</taxon>
        <taxon>Pseudomonadota</taxon>
        <taxon>Alphaproteobacteria</taxon>
        <taxon>Sphingomonadales</taxon>
        <taxon>Sphingomonadaceae</taxon>
        <taxon>Blastomonas</taxon>
    </lineage>
</organism>
<dbReference type="InterPro" id="IPR036866">
    <property type="entry name" value="RibonucZ/Hydroxyglut_hydro"/>
</dbReference>
<gene>
    <name evidence="2" type="ORF">C7451_10117</name>
</gene>
<dbReference type="PANTHER" id="PTHR42663:SF4">
    <property type="entry name" value="SLL1036 PROTEIN"/>
    <property type="match status" value="1"/>
</dbReference>
<dbReference type="Pfam" id="PF12706">
    <property type="entry name" value="Lactamase_B_2"/>
    <property type="match status" value="1"/>
</dbReference>
<dbReference type="SMART" id="SM00849">
    <property type="entry name" value="Lactamase_B"/>
    <property type="match status" value="1"/>
</dbReference>
<protein>
    <submittedName>
        <fullName evidence="2">Phosphoribosyl 1,2-cyclic phosphodiesterase</fullName>
    </submittedName>
</protein>
<accession>A0A2V3VFY6</accession>
<dbReference type="OrthoDB" id="9773738at2"/>
<dbReference type="Gene3D" id="3.60.15.10">
    <property type="entry name" value="Ribonuclease Z/Hydroxyacylglutathione hydrolase-like"/>
    <property type="match status" value="1"/>
</dbReference>
<feature type="domain" description="Metallo-beta-lactamase" evidence="1">
    <location>
        <begin position="62"/>
        <end position="259"/>
    </location>
</feature>
<dbReference type="Proteomes" id="UP000248014">
    <property type="component" value="Unassembled WGS sequence"/>
</dbReference>
<reference evidence="2 3" key="1">
    <citation type="submission" date="2018-05" db="EMBL/GenBank/DDBJ databases">
        <title>Genomic Encyclopedia of Type Strains, Phase IV (KMG-IV): sequencing the most valuable type-strain genomes for metagenomic binning, comparative biology and taxonomic classification.</title>
        <authorList>
            <person name="Goeker M."/>
        </authorList>
    </citation>
    <scope>NUCLEOTIDE SEQUENCE [LARGE SCALE GENOMIC DNA]</scope>
    <source>
        <strain evidence="2 3">DSM 3183</strain>
    </source>
</reference>
<keyword evidence="3" id="KW-1185">Reference proteome</keyword>
<dbReference type="AlphaFoldDB" id="A0A2V3VFY6"/>
<dbReference type="PANTHER" id="PTHR42663">
    <property type="entry name" value="HYDROLASE C777.06C-RELATED-RELATED"/>
    <property type="match status" value="1"/>
</dbReference>
<evidence type="ECO:0000259" key="1">
    <source>
        <dbReference type="SMART" id="SM00849"/>
    </source>
</evidence>
<comment type="caution">
    <text evidence="2">The sequence shown here is derived from an EMBL/GenBank/DDBJ whole genome shotgun (WGS) entry which is preliminary data.</text>
</comment>
<evidence type="ECO:0000313" key="2">
    <source>
        <dbReference type="EMBL" id="PXW78955.1"/>
    </source>
</evidence>
<dbReference type="InterPro" id="IPR001279">
    <property type="entry name" value="Metallo-B-lactamas"/>
</dbReference>
<dbReference type="CDD" id="cd07715">
    <property type="entry name" value="TaR3-like_MBL-fold"/>
    <property type="match status" value="1"/>
</dbReference>
<dbReference type="SUPFAM" id="SSF56281">
    <property type="entry name" value="Metallo-hydrolase/oxidoreductase"/>
    <property type="match status" value="1"/>
</dbReference>
<dbReference type="RefSeq" id="WP_110296956.1">
    <property type="nucleotide sequence ID" value="NZ_QJJM01000001.1"/>
</dbReference>